<accession>A0AAV3NQT9</accession>
<dbReference type="GO" id="GO:0006508">
    <property type="term" value="P:proteolysis"/>
    <property type="evidence" value="ECO:0007669"/>
    <property type="project" value="InterPro"/>
</dbReference>
<gene>
    <name evidence="2" type="ORF">LIER_42673</name>
</gene>
<dbReference type="Gene3D" id="2.40.10.10">
    <property type="entry name" value="Trypsin-like serine proteases"/>
    <property type="match status" value="2"/>
</dbReference>
<sequence length="362" mass="40693">MKSASSHLLPTAMLRLRRLSSTHFLNPTKVPYYYINNPNNNCCSSYYSTTMTRNTENVCFHRPSKIECRYGSVVVKIFTASNPNCWQNQPQFSGSGFVISGRMILTNDRVVDSYDTFIQVMKFGSKKKYIAKVKAIGDDFELAILVVNNEEFWEGMESLSLVDARIRLIQSVSIIGYPQGADNISLTQGIARVHGVTRLIYVSSDINKGNNGGPAFVGESLLGVAIQTTSKNYIIPIRHINHFITGVQCGKYVGFCSMGLTCQTTQNSQLREYFRMHPHMTGVLLCKINPLSYASEVLKTHDIILSFDGLQIANDGTVTFRNGDRIPFDHLVSMKKPTEISYFKVLRDGEELEFSFKLRQVG</sequence>
<dbReference type="GO" id="GO:0004252">
    <property type="term" value="F:serine-type endopeptidase activity"/>
    <property type="evidence" value="ECO:0007669"/>
    <property type="project" value="InterPro"/>
</dbReference>
<dbReference type="PRINTS" id="PR00834">
    <property type="entry name" value="PROTEASES2C"/>
</dbReference>
<dbReference type="PANTHER" id="PTHR45980:SF9">
    <property type="entry name" value="PROTEASE DO-LIKE 10, MITOCHONDRIAL-RELATED"/>
    <property type="match status" value="1"/>
</dbReference>
<dbReference type="PANTHER" id="PTHR45980">
    <property type="match status" value="1"/>
</dbReference>
<dbReference type="Proteomes" id="UP001454036">
    <property type="component" value="Unassembled WGS sequence"/>
</dbReference>
<comment type="similarity">
    <text evidence="1">Belongs to the peptidase S1C family.</text>
</comment>
<evidence type="ECO:0000313" key="2">
    <source>
        <dbReference type="EMBL" id="GAA0141705.1"/>
    </source>
</evidence>
<reference evidence="2 3" key="1">
    <citation type="submission" date="2024-01" db="EMBL/GenBank/DDBJ databases">
        <title>The complete chloroplast genome sequence of Lithospermum erythrorhizon: insights into the phylogenetic relationship among Boraginaceae species and the maternal lineages of purple gromwells.</title>
        <authorList>
            <person name="Okada T."/>
            <person name="Watanabe K."/>
        </authorList>
    </citation>
    <scope>NUCLEOTIDE SEQUENCE [LARGE SCALE GENOMIC DNA]</scope>
</reference>
<comment type="caution">
    <text evidence="2">The sequence shown here is derived from an EMBL/GenBank/DDBJ whole genome shotgun (WGS) entry which is preliminary data.</text>
</comment>
<dbReference type="InterPro" id="IPR009003">
    <property type="entry name" value="Peptidase_S1_PA"/>
</dbReference>
<dbReference type="InterPro" id="IPR001940">
    <property type="entry name" value="Peptidase_S1C"/>
</dbReference>
<proteinExistence type="inferred from homology"/>
<evidence type="ECO:0000256" key="1">
    <source>
        <dbReference type="ARBA" id="ARBA00010541"/>
    </source>
</evidence>
<keyword evidence="3" id="KW-1185">Reference proteome</keyword>
<organism evidence="2 3">
    <name type="scientific">Lithospermum erythrorhizon</name>
    <name type="common">Purple gromwell</name>
    <name type="synonym">Lithospermum officinale var. erythrorhizon</name>
    <dbReference type="NCBI Taxonomy" id="34254"/>
    <lineage>
        <taxon>Eukaryota</taxon>
        <taxon>Viridiplantae</taxon>
        <taxon>Streptophyta</taxon>
        <taxon>Embryophyta</taxon>
        <taxon>Tracheophyta</taxon>
        <taxon>Spermatophyta</taxon>
        <taxon>Magnoliopsida</taxon>
        <taxon>eudicotyledons</taxon>
        <taxon>Gunneridae</taxon>
        <taxon>Pentapetalae</taxon>
        <taxon>asterids</taxon>
        <taxon>lamiids</taxon>
        <taxon>Boraginales</taxon>
        <taxon>Boraginaceae</taxon>
        <taxon>Boraginoideae</taxon>
        <taxon>Lithospermeae</taxon>
        <taxon>Lithospermum</taxon>
    </lineage>
</organism>
<protein>
    <submittedName>
        <fullName evidence="2">Uncharacterized protein</fullName>
    </submittedName>
</protein>
<dbReference type="EMBL" id="BAABME010030519">
    <property type="protein sequence ID" value="GAA0141705.1"/>
    <property type="molecule type" value="Genomic_DNA"/>
</dbReference>
<dbReference type="AlphaFoldDB" id="A0AAV3NQT9"/>
<dbReference type="Gene3D" id="2.30.42.10">
    <property type="match status" value="1"/>
</dbReference>
<evidence type="ECO:0000313" key="3">
    <source>
        <dbReference type="Proteomes" id="UP001454036"/>
    </source>
</evidence>
<dbReference type="Pfam" id="PF13365">
    <property type="entry name" value="Trypsin_2"/>
    <property type="match status" value="1"/>
</dbReference>
<dbReference type="InterPro" id="IPR036034">
    <property type="entry name" value="PDZ_sf"/>
</dbReference>
<dbReference type="InterPro" id="IPR043504">
    <property type="entry name" value="Peptidase_S1_PA_chymotrypsin"/>
</dbReference>
<name>A0AAV3NQT9_LITER</name>
<dbReference type="SUPFAM" id="SSF50494">
    <property type="entry name" value="Trypsin-like serine proteases"/>
    <property type="match status" value="1"/>
</dbReference>